<feature type="signal peptide" evidence="1">
    <location>
        <begin position="1"/>
        <end position="29"/>
    </location>
</feature>
<organism evidence="2 3">
    <name type="scientific">Cellvibrio fontiphilus</name>
    <dbReference type="NCBI Taxonomy" id="1815559"/>
    <lineage>
        <taxon>Bacteria</taxon>
        <taxon>Pseudomonadati</taxon>
        <taxon>Pseudomonadota</taxon>
        <taxon>Gammaproteobacteria</taxon>
        <taxon>Cellvibrionales</taxon>
        <taxon>Cellvibrionaceae</taxon>
        <taxon>Cellvibrio</taxon>
    </lineage>
</organism>
<evidence type="ECO:0000313" key="3">
    <source>
        <dbReference type="Proteomes" id="UP001595555"/>
    </source>
</evidence>
<comment type="caution">
    <text evidence="2">The sequence shown here is derived from an EMBL/GenBank/DDBJ whole genome shotgun (WGS) entry which is preliminary data.</text>
</comment>
<evidence type="ECO:0000256" key="1">
    <source>
        <dbReference type="SAM" id="SignalP"/>
    </source>
</evidence>
<accession>A0ABV7FH46</accession>
<name>A0ABV7FH46_9GAMM</name>
<dbReference type="RefSeq" id="WP_378120787.1">
    <property type="nucleotide sequence ID" value="NZ_JBHRTF010000006.1"/>
</dbReference>
<gene>
    <name evidence="2" type="ORF">ACFODX_15490</name>
</gene>
<reference evidence="3" key="1">
    <citation type="journal article" date="2019" name="Int. J. Syst. Evol. Microbiol.">
        <title>The Global Catalogue of Microorganisms (GCM) 10K type strain sequencing project: providing services to taxonomists for standard genome sequencing and annotation.</title>
        <authorList>
            <consortium name="The Broad Institute Genomics Platform"/>
            <consortium name="The Broad Institute Genome Sequencing Center for Infectious Disease"/>
            <person name="Wu L."/>
            <person name="Ma J."/>
        </authorList>
    </citation>
    <scope>NUCLEOTIDE SEQUENCE [LARGE SCALE GENOMIC DNA]</scope>
    <source>
        <strain evidence="3">KCTC 52237</strain>
    </source>
</reference>
<keyword evidence="1" id="KW-0732">Signal</keyword>
<dbReference type="EMBL" id="JBHRTF010000006">
    <property type="protein sequence ID" value="MFC3116971.1"/>
    <property type="molecule type" value="Genomic_DNA"/>
</dbReference>
<feature type="chain" id="PRO_5047224206" description="Lipoprotein" evidence="1">
    <location>
        <begin position="30"/>
        <end position="169"/>
    </location>
</feature>
<protein>
    <recommendedName>
        <fullName evidence="4">Lipoprotein</fullName>
    </recommendedName>
</protein>
<dbReference type="Proteomes" id="UP001595555">
    <property type="component" value="Unassembled WGS sequence"/>
</dbReference>
<dbReference type="PROSITE" id="PS51257">
    <property type="entry name" value="PROKAR_LIPOPROTEIN"/>
    <property type="match status" value="1"/>
</dbReference>
<evidence type="ECO:0008006" key="4">
    <source>
        <dbReference type="Google" id="ProtNLM"/>
    </source>
</evidence>
<sequence>MLKKTKLALFVVAASACAFSVAEPVSVQASVPYAADAKIAQNIRNECTKLGTQFAEFTQQFGKKNGVEVQLVNSLDTAKAGRVLQIEITEAVSMGNAFMGHHKYSAARGTLFENGKKLASFEARRQSMGGAFAGYKGSCSVLGRTVKAMGKDVAAWLKQPNDNALLGDL</sequence>
<keyword evidence="3" id="KW-1185">Reference proteome</keyword>
<evidence type="ECO:0000313" key="2">
    <source>
        <dbReference type="EMBL" id="MFC3116971.1"/>
    </source>
</evidence>
<proteinExistence type="predicted"/>